<dbReference type="RefSeq" id="WP_025388286.1">
    <property type="nucleotide sequence ID" value="NZ_CP004350.1"/>
</dbReference>
<feature type="region of interest" description="Disordered" evidence="2">
    <location>
        <begin position="217"/>
        <end position="282"/>
    </location>
</feature>
<feature type="compositionally biased region" description="Basic and acidic residues" evidence="2">
    <location>
        <begin position="138"/>
        <end position="148"/>
    </location>
</feature>
<sequence>MANPFSKGWKHLMASFDQKIDENADPKVQIKQAVEGAKKRHQEITESASEIIGNQRQLELRMNRLLKSQDDLQVQVRRALELADKAESEGDSGKAQEYNNAAEVVAAQLVSTDQEIEQVKTQHEAATQAAQQAQEQQKQSEARLREQLAEVDQLMAQADQASMQEMNAETLSSMDSLTPDGNSPTLDSVRAKIEKRYSNALGAQELYQATGGSRIQEALESTEDMQAKSRLDEIRASMAKDKQLTAGDGAAKSEEKPQNEVVEPEVASDSQDKKPSGDVHDAEIEQVLEEAKKAVDDKPADDTK</sequence>
<dbReference type="GeneID" id="82878796"/>
<proteinExistence type="inferred from homology"/>
<feature type="compositionally biased region" description="Polar residues" evidence="2">
    <location>
        <begin position="159"/>
        <end position="186"/>
    </location>
</feature>
<reference evidence="4" key="1">
    <citation type="submission" date="2013-02" db="EMBL/GenBank/DDBJ databases">
        <title>The complete genome sequence of Corynebacterium casei LMG S-19264 (=DSM 44701).</title>
        <authorList>
            <person name="Ruckert C."/>
            <person name="Albersmeier A."/>
            <person name="Kalinowski J."/>
        </authorList>
    </citation>
    <scope>NUCLEOTIDE SEQUENCE [LARGE SCALE GENOMIC DNA]</scope>
    <source>
        <strain evidence="4">LMG S-19264</strain>
    </source>
</reference>
<accession>A0ABM5PTH5</accession>
<evidence type="ECO:0000313" key="3">
    <source>
        <dbReference type="EMBL" id="AHI21255.1"/>
    </source>
</evidence>
<evidence type="ECO:0000256" key="1">
    <source>
        <dbReference type="ARBA" id="ARBA00043985"/>
    </source>
</evidence>
<dbReference type="EMBL" id="CP004350">
    <property type="protein sequence ID" value="AHI21255.1"/>
    <property type="molecule type" value="Genomic_DNA"/>
</dbReference>
<keyword evidence="4" id="KW-1185">Reference proteome</keyword>
<dbReference type="Pfam" id="PF04012">
    <property type="entry name" value="PspA_IM30"/>
    <property type="match status" value="1"/>
</dbReference>
<dbReference type="InterPro" id="IPR007157">
    <property type="entry name" value="PspA_VIPP1"/>
</dbReference>
<gene>
    <name evidence="3" type="ORF">CCASEI_13525</name>
</gene>
<name>A0ABM5PTH5_9CORY</name>
<comment type="similarity">
    <text evidence="1">Belongs to the PspA/Vipp/IM30 family.</text>
</comment>
<evidence type="ECO:0000313" key="4">
    <source>
        <dbReference type="Proteomes" id="UP000019226"/>
    </source>
</evidence>
<feature type="compositionally biased region" description="Low complexity" evidence="2">
    <location>
        <begin position="124"/>
        <end position="137"/>
    </location>
</feature>
<feature type="region of interest" description="Disordered" evidence="2">
    <location>
        <begin position="120"/>
        <end position="190"/>
    </location>
</feature>
<organism evidence="3 4">
    <name type="scientific">Corynebacterium casei LMG S-19264</name>
    <dbReference type="NCBI Taxonomy" id="1285583"/>
    <lineage>
        <taxon>Bacteria</taxon>
        <taxon>Bacillati</taxon>
        <taxon>Actinomycetota</taxon>
        <taxon>Actinomycetes</taxon>
        <taxon>Mycobacteriales</taxon>
        <taxon>Corynebacteriaceae</taxon>
        <taxon>Corynebacterium</taxon>
    </lineage>
</organism>
<dbReference type="Proteomes" id="UP000019226">
    <property type="component" value="Chromosome"/>
</dbReference>
<evidence type="ECO:0008006" key="5">
    <source>
        <dbReference type="Google" id="ProtNLM"/>
    </source>
</evidence>
<feature type="compositionally biased region" description="Basic and acidic residues" evidence="2">
    <location>
        <begin position="270"/>
        <end position="282"/>
    </location>
</feature>
<evidence type="ECO:0000256" key="2">
    <source>
        <dbReference type="SAM" id="MobiDB-lite"/>
    </source>
</evidence>
<feature type="compositionally biased region" description="Basic and acidic residues" evidence="2">
    <location>
        <begin position="225"/>
        <end position="243"/>
    </location>
</feature>
<protein>
    <recommendedName>
        <fullName evidence="5">PspA/IM30 family protein</fullName>
    </recommendedName>
</protein>